<name>A0A371D690_9APHY</name>
<evidence type="ECO:0000256" key="1">
    <source>
        <dbReference type="ARBA" id="ARBA00001947"/>
    </source>
</evidence>
<comment type="cofactor">
    <cofactor evidence="1">
        <name>Zn(2+)</name>
        <dbReference type="ChEBI" id="CHEBI:29105"/>
    </cofactor>
</comment>
<sequence length="299" mass="32728">MSLPPPAKDQAYCDVSAFDAGSINMLLGQLVDVAMEGEMTDVPVLSFLLRHSRTGDILLFDLGVRPDVENYSAGARELTRLMDMTLQGRDIPAALEKGGVSRADVKRVVLSHIHFDHTGSPRAFPNATFILGNDALKIIAEKGPEYKHTLYSVDVPFERTVFVNPELAIPATLDRKEAWAPLGPLPRALDLYGDGSLYIVDAPGHVPGHVNIMARTSADGGWVYLGGDSAHDWRLLTGEAGIGRHPVWGCIHKDRAKAEETIEHMRTLAATPRVRVLLAHDRPFVKDGKGYWPDKIASL</sequence>
<keyword evidence="8" id="KW-1185">Reference proteome</keyword>
<reference evidence="7 8" key="1">
    <citation type="journal article" date="2018" name="Biotechnol. Biofuels">
        <title>Integrative visual omics of the white-rot fungus Polyporus brumalis exposes the biotechnological potential of its oxidative enzymes for delignifying raw plant biomass.</title>
        <authorList>
            <person name="Miyauchi S."/>
            <person name="Rancon A."/>
            <person name="Drula E."/>
            <person name="Hage H."/>
            <person name="Chaduli D."/>
            <person name="Favel A."/>
            <person name="Grisel S."/>
            <person name="Henrissat B."/>
            <person name="Herpoel-Gimbert I."/>
            <person name="Ruiz-Duenas F.J."/>
            <person name="Chevret D."/>
            <person name="Hainaut M."/>
            <person name="Lin J."/>
            <person name="Wang M."/>
            <person name="Pangilinan J."/>
            <person name="Lipzen A."/>
            <person name="Lesage-Meessen L."/>
            <person name="Navarro D."/>
            <person name="Riley R."/>
            <person name="Grigoriev I.V."/>
            <person name="Zhou S."/>
            <person name="Raouche S."/>
            <person name="Rosso M.N."/>
        </authorList>
    </citation>
    <scope>NUCLEOTIDE SEQUENCE [LARGE SCALE GENOMIC DNA]</scope>
    <source>
        <strain evidence="7 8">BRFM 1820</strain>
    </source>
</reference>
<dbReference type="GO" id="GO:0046872">
    <property type="term" value="F:metal ion binding"/>
    <property type="evidence" value="ECO:0007669"/>
    <property type="project" value="UniProtKB-KW"/>
</dbReference>
<gene>
    <name evidence="7" type="ORF">OH76DRAFT_694116</name>
</gene>
<dbReference type="CDD" id="cd07730">
    <property type="entry name" value="metallo-hydrolase-like_MBL-fold"/>
    <property type="match status" value="1"/>
</dbReference>
<evidence type="ECO:0000256" key="3">
    <source>
        <dbReference type="ARBA" id="ARBA00022723"/>
    </source>
</evidence>
<evidence type="ECO:0000256" key="5">
    <source>
        <dbReference type="ARBA" id="ARBA00022833"/>
    </source>
</evidence>
<dbReference type="Pfam" id="PF00753">
    <property type="entry name" value="Lactamase_B"/>
    <property type="match status" value="1"/>
</dbReference>
<dbReference type="Proteomes" id="UP000256964">
    <property type="component" value="Unassembled WGS sequence"/>
</dbReference>
<keyword evidence="5" id="KW-0862">Zinc</keyword>
<dbReference type="OrthoDB" id="10250730at2759"/>
<feature type="domain" description="Metallo-beta-lactamase" evidence="6">
    <location>
        <begin position="43"/>
        <end position="280"/>
    </location>
</feature>
<dbReference type="EMBL" id="KZ857414">
    <property type="protein sequence ID" value="RDX48030.1"/>
    <property type="molecule type" value="Genomic_DNA"/>
</dbReference>
<organism evidence="7 8">
    <name type="scientific">Lentinus brumalis</name>
    <dbReference type="NCBI Taxonomy" id="2498619"/>
    <lineage>
        <taxon>Eukaryota</taxon>
        <taxon>Fungi</taxon>
        <taxon>Dikarya</taxon>
        <taxon>Basidiomycota</taxon>
        <taxon>Agaricomycotina</taxon>
        <taxon>Agaricomycetes</taxon>
        <taxon>Polyporales</taxon>
        <taxon>Polyporaceae</taxon>
        <taxon>Lentinus</taxon>
    </lineage>
</organism>
<dbReference type="PANTHER" id="PTHR42978:SF2">
    <property type="entry name" value="102 KBASES UNSTABLE REGION: FROM 1 TO 119443"/>
    <property type="match status" value="1"/>
</dbReference>
<dbReference type="InterPro" id="IPR001279">
    <property type="entry name" value="Metallo-B-lactamas"/>
</dbReference>
<dbReference type="InterPro" id="IPR036866">
    <property type="entry name" value="RibonucZ/Hydroxyglut_hydro"/>
</dbReference>
<evidence type="ECO:0000313" key="7">
    <source>
        <dbReference type="EMBL" id="RDX48030.1"/>
    </source>
</evidence>
<evidence type="ECO:0000256" key="2">
    <source>
        <dbReference type="ARBA" id="ARBA00007749"/>
    </source>
</evidence>
<dbReference type="SMART" id="SM00849">
    <property type="entry name" value="Lactamase_B"/>
    <property type="match status" value="1"/>
</dbReference>
<evidence type="ECO:0000313" key="8">
    <source>
        <dbReference type="Proteomes" id="UP000256964"/>
    </source>
</evidence>
<keyword evidence="4" id="KW-0378">Hydrolase</keyword>
<dbReference type="GO" id="GO:0016787">
    <property type="term" value="F:hydrolase activity"/>
    <property type="evidence" value="ECO:0007669"/>
    <property type="project" value="UniProtKB-KW"/>
</dbReference>
<protein>
    <submittedName>
        <fullName evidence="7">Metallo-hydrolase/oxidoreductase</fullName>
    </submittedName>
</protein>
<dbReference type="PANTHER" id="PTHR42978">
    <property type="entry name" value="QUORUM-QUENCHING LACTONASE YTNP-RELATED-RELATED"/>
    <property type="match status" value="1"/>
</dbReference>
<dbReference type="InterPro" id="IPR051013">
    <property type="entry name" value="MBL_superfamily_lactonases"/>
</dbReference>
<dbReference type="STRING" id="139420.A0A371D690"/>
<dbReference type="AlphaFoldDB" id="A0A371D690"/>
<comment type="similarity">
    <text evidence="2">Belongs to the metallo-beta-lactamase superfamily.</text>
</comment>
<evidence type="ECO:0000256" key="4">
    <source>
        <dbReference type="ARBA" id="ARBA00022801"/>
    </source>
</evidence>
<evidence type="ECO:0000259" key="6">
    <source>
        <dbReference type="SMART" id="SM00849"/>
    </source>
</evidence>
<dbReference type="Gene3D" id="3.60.15.10">
    <property type="entry name" value="Ribonuclease Z/Hydroxyacylglutathione hydrolase-like"/>
    <property type="match status" value="1"/>
</dbReference>
<keyword evidence="3" id="KW-0479">Metal-binding</keyword>
<dbReference type="SUPFAM" id="SSF56281">
    <property type="entry name" value="Metallo-hydrolase/oxidoreductase"/>
    <property type="match status" value="1"/>
</dbReference>
<proteinExistence type="inferred from homology"/>
<accession>A0A371D690</accession>